<reference evidence="1" key="2">
    <citation type="submission" date="2021-04" db="EMBL/GenBank/DDBJ databases">
        <authorList>
            <person name="Gilroy R."/>
        </authorList>
    </citation>
    <scope>NUCLEOTIDE SEQUENCE</scope>
    <source>
        <strain evidence="1">CHK195-9823</strain>
    </source>
</reference>
<reference evidence="1" key="1">
    <citation type="journal article" date="2021" name="PeerJ">
        <title>Extensive microbial diversity within the chicken gut microbiome revealed by metagenomics and culture.</title>
        <authorList>
            <person name="Gilroy R."/>
            <person name="Ravi A."/>
            <person name="Getino M."/>
            <person name="Pursley I."/>
            <person name="Horton D.L."/>
            <person name="Alikhan N.F."/>
            <person name="Baker D."/>
            <person name="Gharbi K."/>
            <person name="Hall N."/>
            <person name="Watson M."/>
            <person name="Adriaenssens E.M."/>
            <person name="Foster-Nyarko E."/>
            <person name="Jarju S."/>
            <person name="Secka A."/>
            <person name="Antonio M."/>
            <person name="Oren A."/>
            <person name="Chaudhuri R.R."/>
            <person name="La Ragione R."/>
            <person name="Hildebrand F."/>
            <person name="Pallen M.J."/>
        </authorList>
    </citation>
    <scope>NUCLEOTIDE SEQUENCE</scope>
    <source>
        <strain evidence="1">CHK195-9823</strain>
    </source>
</reference>
<dbReference type="AlphaFoldDB" id="A0A9D1TFA0"/>
<sequence length="198" mass="23157">MKKMILVTSPPACGKTYISKQLARNLKHVVYLDKDTLIPLSNRVFIAAGEEINRSSNFFEKNIRDYEYETIVDIGVEALEYDDIVLINAPFTKEVHNEETLERFRTKLCTKGAKLVIIWVVTDPEVCHERMIQRNSDRDTWKLEHWDEYIKTVDFTIPKPLERLDAGHDLILFHNSSDEEFDQSMKRILPLLEEDDVS</sequence>
<evidence type="ECO:0000313" key="1">
    <source>
        <dbReference type="EMBL" id="HIV38730.1"/>
    </source>
</evidence>
<dbReference type="Proteomes" id="UP000886814">
    <property type="component" value="Unassembled WGS sequence"/>
</dbReference>
<dbReference type="EMBL" id="DXIQ01000043">
    <property type="protein sequence ID" value="HIV38730.1"/>
    <property type="molecule type" value="Genomic_DNA"/>
</dbReference>
<dbReference type="SUPFAM" id="SSF52540">
    <property type="entry name" value="P-loop containing nucleoside triphosphate hydrolases"/>
    <property type="match status" value="1"/>
</dbReference>
<comment type="caution">
    <text evidence="1">The sequence shown here is derived from an EMBL/GenBank/DDBJ whole genome shotgun (WGS) entry which is preliminary data.</text>
</comment>
<evidence type="ECO:0000313" key="2">
    <source>
        <dbReference type="Proteomes" id="UP000886814"/>
    </source>
</evidence>
<name>A0A9D1TFA0_9FIRM</name>
<gene>
    <name evidence="1" type="ORF">H9747_06990</name>
</gene>
<keyword evidence="1" id="KW-0547">Nucleotide-binding</keyword>
<dbReference type="Pfam" id="PF13671">
    <property type="entry name" value="AAA_33"/>
    <property type="match status" value="1"/>
</dbReference>
<dbReference type="InterPro" id="IPR027417">
    <property type="entry name" value="P-loop_NTPase"/>
</dbReference>
<accession>A0A9D1TFA0</accession>
<dbReference type="Gene3D" id="3.40.50.300">
    <property type="entry name" value="P-loop containing nucleotide triphosphate hydrolases"/>
    <property type="match status" value="1"/>
</dbReference>
<keyword evidence="1" id="KW-0067">ATP-binding</keyword>
<dbReference type="GO" id="GO:0005524">
    <property type="term" value="F:ATP binding"/>
    <property type="evidence" value="ECO:0007669"/>
    <property type="project" value="UniProtKB-KW"/>
</dbReference>
<proteinExistence type="predicted"/>
<protein>
    <submittedName>
        <fullName evidence="1">ATP-binding protein</fullName>
    </submittedName>
</protein>
<organism evidence="1 2">
    <name type="scientific">Candidatus Blautia stercorigallinarum</name>
    <dbReference type="NCBI Taxonomy" id="2838501"/>
    <lineage>
        <taxon>Bacteria</taxon>
        <taxon>Bacillati</taxon>
        <taxon>Bacillota</taxon>
        <taxon>Clostridia</taxon>
        <taxon>Lachnospirales</taxon>
        <taxon>Lachnospiraceae</taxon>
        <taxon>Blautia</taxon>
    </lineage>
</organism>